<evidence type="ECO:0000256" key="4">
    <source>
        <dbReference type="SAM" id="SignalP"/>
    </source>
</evidence>
<protein>
    <submittedName>
        <fullName evidence="5">ABC transporter substrate-binding protein</fullName>
    </submittedName>
</protein>
<dbReference type="KEGG" id="bcoh:BC6307_07400"/>
<dbReference type="InterPro" id="IPR050490">
    <property type="entry name" value="Bact_solute-bd_prot1"/>
</dbReference>
<dbReference type="Pfam" id="PF01547">
    <property type="entry name" value="SBP_bac_1"/>
    <property type="match status" value="1"/>
</dbReference>
<reference evidence="5 6" key="1">
    <citation type="submission" date="2016-12" db="EMBL/GenBank/DDBJ databases">
        <title>The whole genome sequencing and assembly of Bacillus cohnii DSM 6307T strain.</title>
        <authorList>
            <person name="Lee Y.-J."/>
            <person name="Yi H."/>
            <person name="Bahn Y.-S."/>
            <person name="Kim J.F."/>
            <person name="Lee D.-W."/>
        </authorList>
    </citation>
    <scope>NUCLEOTIDE SEQUENCE [LARGE SCALE GENOMIC DNA]</scope>
    <source>
        <strain evidence="5 6">DSM 6307</strain>
    </source>
</reference>
<dbReference type="PROSITE" id="PS01037">
    <property type="entry name" value="SBP_BACTERIAL_1"/>
    <property type="match status" value="1"/>
</dbReference>
<keyword evidence="3 4" id="KW-0732">Signal</keyword>
<dbReference type="InterPro" id="IPR006059">
    <property type="entry name" value="SBP"/>
</dbReference>
<evidence type="ECO:0000313" key="5">
    <source>
        <dbReference type="EMBL" id="AST91115.1"/>
    </source>
</evidence>
<dbReference type="SUPFAM" id="SSF53850">
    <property type="entry name" value="Periplasmic binding protein-like II"/>
    <property type="match status" value="1"/>
</dbReference>
<feature type="chain" id="PRO_5038926037" evidence="4">
    <location>
        <begin position="23"/>
        <end position="428"/>
    </location>
</feature>
<comment type="similarity">
    <text evidence="1">Belongs to the bacterial solute-binding protein 1 family.</text>
</comment>
<dbReference type="GO" id="GO:0055085">
    <property type="term" value="P:transmembrane transport"/>
    <property type="evidence" value="ECO:0007669"/>
    <property type="project" value="InterPro"/>
</dbReference>
<keyword evidence="6" id="KW-1185">Reference proteome</keyword>
<dbReference type="InterPro" id="IPR006061">
    <property type="entry name" value="SBP_1_CS"/>
</dbReference>
<organism evidence="5 6">
    <name type="scientific">Sutcliffiella cohnii</name>
    <dbReference type="NCBI Taxonomy" id="33932"/>
    <lineage>
        <taxon>Bacteria</taxon>
        <taxon>Bacillati</taxon>
        <taxon>Bacillota</taxon>
        <taxon>Bacilli</taxon>
        <taxon>Bacillales</taxon>
        <taxon>Bacillaceae</taxon>
        <taxon>Sutcliffiella</taxon>
    </lineage>
</organism>
<dbReference type="PANTHER" id="PTHR43649:SF29">
    <property type="entry name" value="OSMOPROTECTIVE COMPOUNDS-BINDING PROTEIN GGTB"/>
    <property type="match status" value="1"/>
</dbReference>
<name>A0A223KNN4_9BACI</name>
<evidence type="ECO:0000256" key="1">
    <source>
        <dbReference type="ARBA" id="ARBA00008520"/>
    </source>
</evidence>
<dbReference type="PANTHER" id="PTHR43649">
    <property type="entry name" value="ARABINOSE-BINDING PROTEIN-RELATED"/>
    <property type="match status" value="1"/>
</dbReference>
<dbReference type="STRING" id="1314751.GCA_001591425_00292"/>
<sequence length="428" mass="47580">MKRTFSFVVMVLFLFASLVACSSSESGSSKGENGEDIVEINFFHRWPNEPRKSFYDQKIKEYMEANPNVKINVDAVLNDSYKEKIRVLVSSDNLPHVFSSWSNSFAENLVSSNRIMDLNSLLEEDKEWSGNIIESQFEGFTFDDVTYGVPFTIDGKVFFYNKEIFEKHNLQAPSSYDEFIKVLDSLQAAGYDTPLVEGLTNAWAISHYMGTIFQRVLDPGVTAVDYNAKTGEFTDPGYIKGLEIFEELTSYMGDISTAIDHETARNMFGNGEIPIVYMQFAEIKLVENIGGVDFGFFNFPAVAGGKGDPDALTGAPEGWMLSKDAPKEAVDFLKFLTSKETAYEFTKTDGQLNAIKGGVDEGNTSPASFEAYEIVLSASSPAPWFDNAVNINIADIFMRGGQSLATGQTTPQDIMKDVQERAARLKNE</sequence>
<dbReference type="Gene3D" id="3.40.190.10">
    <property type="entry name" value="Periplasmic binding protein-like II"/>
    <property type="match status" value="2"/>
</dbReference>
<evidence type="ECO:0000313" key="6">
    <source>
        <dbReference type="Proteomes" id="UP000215224"/>
    </source>
</evidence>
<dbReference type="Proteomes" id="UP000215224">
    <property type="component" value="Chromosome"/>
</dbReference>
<dbReference type="EMBL" id="CP018866">
    <property type="protein sequence ID" value="AST91115.1"/>
    <property type="molecule type" value="Genomic_DNA"/>
</dbReference>
<proteinExistence type="inferred from homology"/>
<dbReference type="PROSITE" id="PS51257">
    <property type="entry name" value="PROKAR_LIPOPROTEIN"/>
    <property type="match status" value="1"/>
</dbReference>
<gene>
    <name evidence="5" type="ORF">BC6307_07400</name>
</gene>
<evidence type="ECO:0000256" key="3">
    <source>
        <dbReference type="ARBA" id="ARBA00022729"/>
    </source>
</evidence>
<dbReference type="RefSeq" id="WP_066411130.1">
    <property type="nucleotide sequence ID" value="NZ_CP018866.1"/>
</dbReference>
<dbReference type="AlphaFoldDB" id="A0A223KNN4"/>
<accession>A0A223KNN4</accession>
<keyword evidence="2" id="KW-0813">Transport</keyword>
<feature type="signal peptide" evidence="4">
    <location>
        <begin position="1"/>
        <end position="22"/>
    </location>
</feature>
<evidence type="ECO:0000256" key="2">
    <source>
        <dbReference type="ARBA" id="ARBA00022448"/>
    </source>
</evidence>